<evidence type="ECO:0000256" key="1">
    <source>
        <dbReference type="SAM" id="MobiDB-lite"/>
    </source>
</evidence>
<sequence>MPVFDDEDHRQETVPQPKGMWSKPELEETPSIKAVLKGFDEIGQPYHDQPSWRKNTPEVELPDFNAGAFEMPKTPDTSDLYKSSKIGFMQHAGSQQENTLGIPESRSYKASFDLNSSNRLVDDMSTHRENMAFGDDLSRAVEAQKLKMASSRAHLQRMDQIKAAQKASAQPTAANKVSPVAVPTSTTNRYPENFDDELVRKTEAEGMGQVGNLLVDGIAGGVQKYGPLATSVMHGDHIGQSLTNTYSSDPERYSTRIGETPEVNHNSLLQPISDNREAQGAGVIEDGINLHKGLNLSKDKRLLNLRQMLFAFDNSLKLLDSRHQPRQDHLGEIRRLEEMIAAGQQSDPKKADEDFGETMQRLRGSFYKDVVGQQLVDVIESLATGNASLALTGFKHAAVTASEMYTNEALANGEGDLIKALDYGGGNAMKTTAFRRSMKVLGDAMPPKTRALFGVVVDAMVNDMRDKAVKRVSPRSTRRTGDVN</sequence>
<keyword evidence="3" id="KW-1185">Reference proteome</keyword>
<protein>
    <submittedName>
        <fullName evidence="2">Uncharacterized protein</fullName>
    </submittedName>
</protein>
<accession>A0A9E9LZA3</accession>
<name>A0A9E9LZA3_9BURK</name>
<dbReference type="RefSeq" id="WP_269309417.1">
    <property type="nucleotide sequence ID" value="NZ_CP098242.1"/>
</dbReference>
<evidence type="ECO:0000313" key="3">
    <source>
        <dbReference type="Proteomes" id="UP001156215"/>
    </source>
</evidence>
<reference evidence="2" key="1">
    <citation type="journal article" date="2022" name="Front. Microbiol.">
        <title>New perspectives on an old grouping: The genomic and phenotypic variability of Oxalobacter formigenes and the implications for calcium oxalate stone prevention.</title>
        <authorList>
            <person name="Chmiel J.A."/>
            <person name="Carr C."/>
            <person name="Stuivenberg G.A."/>
            <person name="Venema R."/>
            <person name="Chanyi R.M."/>
            <person name="Al K.F."/>
            <person name="Giguere D."/>
            <person name="Say H."/>
            <person name="Akouris P.P."/>
            <person name="Dominguez Romero S.A."/>
            <person name="Kwong A."/>
            <person name="Tai V."/>
            <person name="Koval S.F."/>
            <person name="Razvi H."/>
            <person name="Bjazevic J."/>
            <person name="Burton J.P."/>
        </authorList>
    </citation>
    <scope>NUCLEOTIDE SEQUENCE</scope>
    <source>
        <strain evidence="2">WoOx3</strain>
    </source>
</reference>
<organism evidence="2 3">
    <name type="scientific">Oxalobacter vibrioformis</name>
    <dbReference type="NCBI Taxonomy" id="933080"/>
    <lineage>
        <taxon>Bacteria</taxon>
        <taxon>Pseudomonadati</taxon>
        <taxon>Pseudomonadota</taxon>
        <taxon>Betaproteobacteria</taxon>
        <taxon>Burkholderiales</taxon>
        <taxon>Oxalobacteraceae</taxon>
        <taxon>Oxalobacter</taxon>
    </lineage>
</organism>
<dbReference type="AlphaFoldDB" id="A0A9E9LZA3"/>
<evidence type="ECO:0000313" key="2">
    <source>
        <dbReference type="EMBL" id="WAW10405.1"/>
    </source>
</evidence>
<gene>
    <name evidence="2" type="ORF">NB640_01695</name>
</gene>
<dbReference type="KEGG" id="ovb:NB640_01695"/>
<proteinExistence type="predicted"/>
<dbReference type="EMBL" id="CP098242">
    <property type="protein sequence ID" value="WAW10405.1"/>
    <property type="molecule type" value="Genomic_DNA"/>
</dbReference>
<dbReference type="Proteomes" id="UP001156215">
    <property type="component" value="Chromosome"/>
</dbReference>
<feature type="region of interest" description="Disordered" evidence="1">
    <location>
        <begin position="1"/>
        <end position="26"/>
    </location>
</feature>
<feature type="region of interest" description="Disordered" evidence="1">
    <location>
        <begin position="167"/>
        <end position="192"/>
    </location>
</feature>